<evidence type="ECO:0000313" key="1">
    <source>
        <dbReference type="EMBL" id="PNR28295.1"/>
    </source>
</evidence>
<proteinExistence type="predicted"/>
<keyword evidence="3" id="KW-1185">Reference proteome</keyword>
<dbReference type="Proteomes" id="UP000006727">
    <property type="component" value="Chromosome 24"/>
</dbReference>
<reference evidence="2" key="3">
    <citation type="submission" date="2020-12" db="UniProtKB">
        <authorList>
            <consortium name="EnsemblPlants"/>
        </authorList>
    </citation>
    <scope>IDENTIFICATION</scope>
</reference>
<evidence type="ECO:0000313" key="2">
    <source>
        <dbReference type="EnsemblPlants" id="PAC:32909176.CDS.1"/>
    </source>
</evidence>
<reference evidence="1 3" key="2">
    <citation type="journal article" date="2018" name="Plant J.">
        <title>The Physcomitrella patens chromosome-scale assembly reveals moss genome structure and evolution.</title>
        <authorList>
            <person name="Lang D."/>
            <person name="Ullrich K.K."/>
            <person name="Murat F."/>
            <person name="Fuchs J."/>
            <person name="Jenkins J."/>
            <person name="Haas F.B."/>
            <person name="Piednoel M."/>
            <person name="Gundlach H."/>
            <person name="Van Bel M."/>
            <person name="Meyberg R."/>
            <person name="Vives C."/>
            <person name="Morata J."/>
            <person name="Symeonidi A."/>
            <person name="Hiss M."/>
            <person name="Muchero W."/>
            <person name="Kamisugi Y."/>
            <person name="Saleh O."/>
            <person name="Blanc G."/>
            <person name="Decker E.L."/>
            <person name="van Gessel N."/>
            <person name="Grimwood J."/>
            <person name="Hayes R.D."/>
            <person name="Graham S.W."/>
            <person name="Gunter L.E."/>
            <person name="McDaniel S.F."/>
            <person name="Hoernstein S.N.W."/>
            <person name="Larsson A."/>
            <person name="Li F.W."/>
            <person name="Perroud P.F."/>
            <person name="Phillips J."/>
            <person name="Ranjan P."/>
            <person name="Rokshar D.S."/>
            <person name="Rothfels C.J."/>
            <person name="Schneider L."/>
            <person name="Shu S."/>
            <person name="Stevenson D.W."/>
            <person name="Thummler F."/>
            <person name="Tillich M."/>
            <person name="Villarreal Aguilar J.C."/>
            <person name="Widiez T."/>
            <person name="Wong G.K."/>
            <person name="Wymore A."/>
            <person name="Zhang Y."/>
            <person name="Zimmer A.D."/>
            <person name="Quatrano R.S."/>
            <person name="Mayer K.F.X."/>
            <person name="Goodstein D."/>
            <person name="Casacuberta J.M."/>
            <person name="Vandepoele K."/>
            <person name="Reski R."/>
            <person name="Cuming A.C."/>
            <person name="Tuskan G.A."/>
            <person name="Maumus F."/>
            <person name="Salse J."/>
            <person name="Schmutz J."/>
            <person name="Rensing S.A."/>
        </authorList>
    </citation>
    <scope>NUCLEOTIDE SEQUENCE [LARGE SCALE GENOMIC DNA]</scope>
    <source>
        <strain evidence="2 3">cv. Gransden 2004</strain>
    </source>
</reference>
<reference evidence="1 3" key="1">
    <citation type="journal article" date="2008" name="Science">
        <title>The Physcomitrella genome reveals evolutionary insights into the conquest of land by plants.</title>
        <authorList>
            <person name="Rensing S."/>
            <person name="Lang D."/>
            <person name="Zimmer A."/>
            <person name="Terry A."/>
            <person name="Salamov A."/>
            <person name="Shapiro H."/>
            <person name="Nishiyama T."/>
            <person name="Perroud P.-F."/>
            <person name="Lindquist E."/>
            <person name="Kamisugi Y."/>
            <person name="Tanahashi T."/>
            <person name="Sakakibara K."/>
            <person name="Fujita T."/>
            <person name="Oishi K."/>
            <person name="Shin-I T."/>
            <person name="Kuroki Y."/>
            <person name="Toyoda A."/>
            <person name="Suzuki Y."/>
            <person name="Hashimoto A."/>
            <person name="Yamaguchi K."/>
            <person name="Sugano A."/>
            <person name="Kohara Y."/>
            <person name="Fujiyama A."/>
            <person name="Anterola A."/>
            <person name="Aoki S."/>
            <person name="Ashton N."/>
            <person name="Barbazuk W.B."/>
            <person name="Barker E."/>
            <person name="Bennetzen J."/>
            <person name="Bezanilla M."/>
            <person name="Blankenship R."/>
            <person name="Cho S.H."/>
            <person name="Dutcher S."/>
            <person name="Estelle M."/>
            <person name="Fawcett J.A."/>
            <person name="Gundlach H."/>
            <person name="Hanada K."/>
            <person name="Heyl A."/>
            <person name="Hicks K.A."/>
            <person name="Hugh J."/>
            <person name="Lohr M."/>
            <person name="Mayer K."/>
            <person name="Melkozernov A."/>
            <person name="Murata T."/>
            <person name="Nelson D."/>
            <person name="Pils B."/>
            <person name="Prigge M."/>
            <person name="Reiss B."/>
            <person name="Renner T."/>
            <person name="Rombauts S."/>
            <person name="Rushton P."/>
            <person name="Sanderfoot A."/>
            <person name="Schween G."/>
            <person name="Shiu S.-H."/>
            <person name="Stueber K."/>
            <person name="Theodoulou F.L."/>
            <person name="Tu H."/>
            <person name="Van de Peer Y."/>
            <person name="Verrier P.J."/>
            <person name="Waters E."/>
            <person name="Wood A."/>
            <person name="Yang L."/>
            <person name="Cove D."/>
            <person name="Cuming A."/>
            <person name="Hasebe M."/>
            <person name="Lucas S."/>
            <person name="Mishler D.B."/>
            <person name="Reski R."/>
            <person name="Grigoriev I."/>
            <person name="Quatrano R.S."/>
            <person name="Boore J.L."/>
        </authorList>
    </citation>
    <scope>NUCLEOTIDE SEQUENCE [LARGE SCALE GENOMIC DNA]</scope>
    <source>
        <strain evidence="2 3">cv. Gransden 2004</strain>
    </source>
</reference>
<organism evidence="1">
    <name type="scientific">Physcomitrium patens</name>
    <name type="common">Spreading-leaved earth moss</name>
    <name type="synonym">Physcomitrella patens</name>
    <dbReference type="NCBI Taxonomy" id="3218"/>
    <lineage>
        <taxon>Eukaryota</taxon>
        <taxon>Viridiplantae</taxon>
        <taxon>Streptophyta</taxon>
        <taxon>Embryophyta</taxon>
        <taxon>Bryophyta</taxon>
        <taxon>Bryophytina</taxon>
        <taxon>Bryopsida</taxon>
        <taxon>Funariidae</taxon>
        <taxon>Funariales</taxon>
        <taxon>Funariaceae</taxon>
        <taxon>Physcomitrium</taxon>
    </lineage>
</organism>
<evidence type="ECO:0000313" key="3">
    <source>
        <dbReference type="Proteomes" id="UP000006727"/>
    </source>
</evidence>
<protein>
    <submittedName>
        <fullName evidence="1 2">Uncharacterized protein</fullName>
    </submittedName>
</protein>
<accession>A0A2K1IG93</accession>
<gene>
    <name evidence="1" type="ORF">PHYPA_028887</name>
</gene>
<dbReference type="InParanoid" id="A0A2K1IG93"/>
<dbReference type="Gramene" id="Pp3c24_10500V3.1">
    <property type="protein sequence ID" value="PAC:32909176.CDS.1"/>
    <property type="gene ID" value="Pp3c24_10500"/>
</dbReference>
<name>A0A2K1IG93_PHYPA</name>
<dbReference type="EMBL" id="ABEU02000024">
    <property type="protein sequence ID" value="PNR28295.1"/>
    <property type="molecule type" value="Genomic_DNA"/>
</dbReference>
<sequence>MIKWGKRYAKFRIQAGNGLKSMAEESKFRRQGWNVRAIFSPTTSTFSYHCQPETRLATRPGNVPCLPRQAPLLSPASSHIASPPLPSLPLPIPIILRPHRLQVSHKSSSSSSSSSSSLLFLTLLPPPLPPFAPFRLLSPGTHASLHNFFDAYDSSS</sequence>
<dbReference type="EnsemblPlants" id="Pp3c24_10500V3.1">
    <property type="protein sequence ID" value="PAC:32909176.CDS.1"/>
    <property type="gene ID" value="Pp3c24_10500"/>
</dbReference>
<dbReference type="AlphaFoldDB" id="A0A2K1IG93"/>